<evidence type="ECO:0000313" key="2">
    <source>
        <dbReference type="EMBL" id="VDK54767.1"/>
    </source>
</evidence>
<dbReference type="Proteomes" id="UP000267096">
    <property type="component" value="Unassembled WGS sequence"/>
</dbReference>
<dbReference type="AlphaFoldDB" id="A0A0M3K4L1"/>
<sequence length="111" mass="12759">MEKIVQEEFNKKFVFSLLAFLVVFIASNVSAQFYSPCGSCGGYDYGYPYHGGNLYGRGFGIPYDSYYPPYYDDYGRYGYYPPHGGYYMLRSRQPMEDLQLMKSTDAVKSSC</sequence>
<feature type="chain" id="PRO_5043121250" evidence="1">
    <location>
        <begin position="32"/>
        <end position="111"/>
    </location>
</feature>
<accession>A0A0M3K4L1</accession>
<evidence type="ECO:0000256" key="1">
    <source>
        <dbReference type="SAM" id="SignalP"/>
    </source>
</evidence>
<evidence type="ECO:0000313" key="3">
    <source>
        <dbReference type="Proteomes" id="UP000267096"/>
    </source>
</evidence>
<dbReference type="EMBL" id="UYRR01032244">
    <property type="protein sequence ID" value="VDK54767.1"/>
    <property type="molecule type" value="Genomic_DNA"/>
</dbReference>
<reference evidence="4" key="1">
    <citation type="submission" date="2017-02" db="UniProtKB">
        <authorList>
            <consortium name="WormBaseParasite"/>
        </authorList>
    </citation>
    <scope>IDENTIFICATION</scope>
</reference>
<evidence type="ECO:0000313" key="4">
    <source>
        <dbReference type="WBParaSite" id="ASIM_0001590201-mRNA-1"/>
    </source>
</evidence>
<dbReference type="WBParaSite" id="ASIM_0001590201-mRNA-1">
    <property type="protein sequence ID" value="ASIM_0001590201-mRNA-1"/>
    <property type="gene ID" value="ASIM_0001590201"/>
</dbReference>
<protein>
    <submittedName>
        <fullName evidence="2 4">Uncharacterized protein</fullName>
    </submittedName>
</protein>
<feature type="signal peptide" evidence="1">
    <location>
        <begin position="1"/>
        <end position="31"/>
    </location>
</feature>
<gene>
    <name evidence="2" type="ORF">ASIM_LOCUS15309</name>
</gene>
<proteinExistence type="predicted"/>
<organism evidence="4">
    <name type="scientific">Anisakis simplex</name>
    <name type="common">Herring worm</name>
    <dbReference type="NCBI Taxonomy" id="6269"/>
    <lineage>
        <taxon>Eukaryota</taxon>
        <taxon>Metazoa</taxon>
        <taxon>Ecdysozoa</taxon>
        <taxon>Nematoda</taxon>
        <taxon>Chromadorea</taxon>
        <taxon>Rhabditida</taxon>
        <taxon>Spirurina</taxon>
        <taxon>Ascaridomorpha</taxon>
        <taxon>Ascaridoidea</taxon>
        <taxon>Anisakidae</taxon>
        <taxon>Anisakis</taxon>
        <taxon>Anisakis simplex complex</taxon>
    </lineage>
</organism>
<name>A0A0M3K4L1_ANISI</name>
<keyword evidence="3" id="KW-1185">Reference proteome</keyword>
<keyword evidence="1" id="KW-0732">Signal</keyword>
<reference evidence="2 3" key="2">
    <citation type="submission" date="2018-11" db="EMBL/GenBank/DDBJ databases">
        <authorList>
            <consortium name="Pathogen Informatics"/>
        </authorList>
    </citation>
    <scope>NUCLEOTIDE SEQUENCE [LARGE SCALE GENOMIC DNA]</scope>
</reference>